<evidence type="ECO:0000259" key="1">
    <source>
        <dbReference type="Pfam" id="PF10551"/>
    </source>
</evidence>
<evidence type="ECO:0000313" key="3">
    <source>
        <dbReference type="Proteomes" id="UP000198211"/>
    </source>
</evidence>
<comment type="caution">
    <text evidence="2">The sequence shown here is derived from an EMBL/GenBank/DDBJ whole genome shotgun (WGS) entry which is preliminary data.</text>
</comment>
<protein>
    <recommendedName>
        <fullName evidence="1">MULE transposase domain-containing protein</fullName>
    </recommendedName>
</protein>
<keyword evidence="3" id="KW-1185">Reference proteome</keyword>
<evidence type="ECO:0000313" key="2">
    <source>
        <dbReference type="EMBL" id="OWZ20026.1"/>
    </source>
</evidence>
<name>A0A225WQW5_9STRA</name>
<dbReference type="OrthoDB" id="128954at2759"/>
<dbReference type="AlphaFoldDB" id="A0A225WQW5"/>
<dbReference type="EMBL" id="NBNE01000369">
    <property type="protein sequence ID" value="OWZ20026.1"/>
    <property type="molecule type" value="Genomic_DNA"/>
</dbReference>
<sequence length="533" mass="61368">MDDDNVDNSEWTQIWRYNDSQLDRVRYLSEVLPRYATVRSELRNCTIDHLENGNIDVAMMRHTTRTILTSFHYERCNNTEDEDAVCMCRYKVTTCIVGNTTVVFQQGLHLMADDDVESPPHLHLTREMRDKLMHRLELNPTATAIQLFGLIVHLVDVDDLRGPLPTRSQLINFLRSWRPILPDSVTLSLLELEWEQKQILFAWYLDVQQQTSTTTVLHLDTTFMVVRQRYPVSVIGYSDKFGHFFPLGYFCTSRRKEPDMAWCIRSLKRAILNSFGEVFAPEFVMTDADTAQYNACSAELPTTVVLMCWYHVADNVFKQARSCGVEPKDTTKFFRYLYDLHFAPRLRSGKLKKWVLTKWNALPPGSPAYGMGQYPIRLLVNNHRFGKRQAFYTLSGCPTTNNPLEQYHRTLKRFCSDPRASPHDLLLSLDIARRTFLAEAHVFSNGSEAPVRLLKLYKQLRLQQCITAERMPPVGGVTSSRFCVVQLGLPLLPNDRKKKLKSIGSVNARRLQLGGMTANGWAVDSVSTWWLSL</sequence>
<organism evidence="2 3">
    <name type="scientific">Phytophthora megakarya</name>
    <dbReference type="NCBI Taxonomy" id="4795"/>
    <lineage>
        <taxon>Eukaryota</taxon>
        <taxon>Sar</taxon>
        <taxon>Stramenopiles</taxon>
        <taxon>Oomycota</taxon>
        <taxon>Peronosporomycetes</taxon>
        <taxon>Peronosporales</taxon>
        <taxon>Peronosporaceae</taxon>
        <taxon>Phytophthora</taxon>
    </lineage>
</organism>
<reference evidence="3" key="1">
    <citation type="submission" date="2017-03" db="EMBL/GenBank/DDBJ databases">
        <title>Phytopthora megakarya and P. palmivora, two closely related causual agents of cacao black pod achieved similar genome size and gene model numbers by different mechanisms.</title>
        <authorList>
            <person name="Ali S."/>
            <person name="Shao J."/>
            <person name="Larry D.J."/>
            <person name="Kronmiller B."/>
            <person name="Shen D."/>
            <person name="Strem M.D."/>
            <person name="Melnick R.L."/>
            <person name="Guiltinan M.J."/>
            <person name="Tyler B.M."/>
            <person name="Meinhardt L.W."/>
            <person name="Bailey B.A."/>
        </authorList>
    </citation>
    <scope>NUCLEOTIDE SEQUENCE [LARGE SCALE GENOMIC DNA]</scope>
    <source>
        <strain evidence="3">zdho120</strain>
    </source>
</reference>
<dbReference type="Proteomes" id="UP000198211">
    <property type="component" value="Unassembled WGS sequence"/>
</dbReference>
<gene>
    <name evidence="2" type="ORF">PHMEG_0005630</name>
</gene>
<dbReference type="Pfam" id="PF10551">
    <property type="entry name" value="MULE"/>
    <property type="match status" value="1"/>
</dbReference>
<dbReference type="InterPro" id="IPR018289">
    <property type="entry name" value="MULE_transposase_dom"/>
</dbReference>
<proteinExistence type="predicted"/>
<feature type="domain" description="MULE transposase" evidence="1">
    <location>
        <begin position="216"/>
        <end position="315"/>
    </location>
</feature>
<accession>A0A225WQW5</accession>